<dbReference type="RefSeq" id="WP_058268505.1">
    <property type="nucleotide sequence ID" value="NZ_FMAZ01000005.1"/>
</dbReference>
<dbReference type="Proteomes" id="UP000053199">
    <property type="component" value="Unassembled WGS sequence"/>
</dbReference>
<keyword evidence="2" id="KW-1185">Reference proteome</keyword>
<gene>
    <name evidence="1" type="ORF">AS031_12535</name>
</gene>
<reference evidence="1 2" key="1">
    <citation type="journal article" date="2014" name="Arch. Microbiol.">
        <title>Arthrobacter enclensis sp. nov., isolated from sediment sample.</title>
        <authorList>
            <person name="Dastager S.G."/>
            <person name="Liu Q."/>
            <person name="Tang S.K."/>
            <person name="Krishnamurthi S."/>
            <person name="Lee J.C."/>
            <person name="Li W.J."/>
        </authorList>
    </citation>
    <scope>NUCLEOTIDE SEQUENCE [LARGE SCALE GENOMIC DNA]</scope>
    <source>
        <strain evidence="1 2">NIO-1008</strain>
    </source>
</reference>
<accession>A0A0V8IKX5</accession>
<comment type="caution">
    <text evidence="1">The sequence shown here is derived from an EMBL/GenBank/DDBJ whole genome shotgun (WGS) entry which is preliminary data.</text>
</comment>
<sequence length="229" mass="25199">MMIGDEVVNQDAMAAVAKAVKQIPQKNFSVWPGGWPDEIGTSLIDAVYSIRSVYKTQDSSKGVLGRLRVFRENHPEAVNDLHALTQLDEKKLRDIMGNGKTAGHYKSECVLTAANNFLKLDAPVIAAGQLDSLDPQHKRAYTTVRGLGGVTYEYFTMLLGKPGIKADTMIRGFVDAALAQQRMKPVSAQEARDIVAAVHASDPLGVKLHEFDHGIWLYQRAINKQKKKG</sequence>
<organism evidence="1 2">
    <name type="scientific">Pseudarthrobacter enclensis</name>
    <dbReference type="NCBI Taxonomy" id="993070"/>
    <lineage>
        <taxon>Bacteria</taxon>
        <taxon>Bacillati</taxon>
        <taxon>Actinomycetota</taxon>
        <taxon>Actinomycetes</taxon>
        <taxon>Micrococcales</taxon>
        <taxon>Micrococcaceae</taxon>
        <taxon>Pseudarthrobacter</taxon>
    </lineage>
</organism>
<evidence type="ECO:0008006" key="3">
    <source>
        <dbReference type="Google" id="ProtNLM"/>
    </source>
</evidence>
<proteinExistence type="predicted"/>
<dbReference type="OrthoDB" id="2962349at2"/>
<protein>
    <recommendedName>
        <fullName evidence="3">HhH-GPD domain-containing protein</fullName>
    </recommendedName>
</protein>
<dbReference type="AlphaFoldDB" id="A0A0V8IKX5"/>
<evidence type="ECO:0000313" key="1">
    <source>
        <dbReference type="EMBL" id="KSU75394.1"/>
    </source>
</evidence>
<name>A0A0V8IKX5_9MICC</name>
<dbReference type="EMBL" id="LNQM01000005">
    <property type="protein sequence ID" value="KSU75394.1"/>
    <property type="molecule type" value="Genomic_DNA"/>
</dbReference>
<dbReference type="STRING" id="993070.AS031_12535"/>
<evidence type="ECO:0000313" key="2">
    <source>
        <dbReference type="Proteomes" id="UP000053199"/>
    </source>
</evidence>